<dbReference type="AlphaFoldDB" id="G7W308"/>
<gene>
    <name evidence="5" type="ordered locus">HPL003_19630</name>
</gene>
<dbReference type="OrthoDB" id="495728at2"/>
<dbReference type="EMBL" id="CP003107">
    <property type="protein sequence ID" value="AET60664.1"/>
    <property type="molecule type" value="Genomic_DNA"/>
</dbReference>
<dbReference type="PANTHER" id="PTHR34384:SF6">
    <property type="entry name" value="STAPHYLOFERRIN B SYNTHASE"/>
    <property type="match status" value="1"/>
</dbReference>
<dbReference type="Gene3D" id="1.10.510.40">
    <property type="match status" value="1"/>
</dbReference>
<evidence type="ECO:0000259" key="3">
    <source>
        <dbReference type="Pfam" id="PF04183"/>
    </source>
</evidence>
<name>G7W308_PAETH</name>
<dbReference type="InterPro" id="IPR007310">
    <property type="entry name" value="Aerobactin_biosyn_IucA/IucC_N"/>
</dbReference>
<dbReference type="Proteomes" id="UP000005876">
    <property type="component" value="Chromosome"/>
</dbReference>
<dbReference type="KEGG" id="pta:HPL003_19630"/>
<dbReference type="RefSeq" id="WP_014281364.1">
    <property type="nucleotide sequence ID" value="NC_016641.1"/>
</dbReference>
<dbReference type="Pfam" id="PF06276">
    <property type="entry name" value="FhuF"/>
    <property type="match status" value="1"/>
</dbReference>
<feature type="domain" description="Aerobactin siderophore biosynthesis IucA/IucC-like C-terminal" evidence="4">
    <location>
        <begin position="510"/>
        <end position="651"/>
    </location>
</feature>
<evidence type="ECO:0000313" key="6">
    <source>
        <dbReference type="Proteomes" id="UP000005876"/>
    </source>
</evidence>
<dbReference type="InterPro" id="IPR037455">
    <property type="entry name" value="LucA/IucC-like"/>
</dbReference>
<organism evidence="5 6">
    <name type="scientific">Paenibacillus terrae (strain HPL-003)</name>
    <dbReference type="NCBI Taxonomy" id="985665"/>
    <lineage>
        <taxon>Bacteria</taxon>
        <taxon>Bacillati</taxon>
        <taxon>Bacillota</taxon>
        <taxon>Bacilli</taxon>
        <taxon>Bacillales</taxon>
        <taxon>Paenibacillaceae</taxon>
        <taxon>Paenibacillus</taxon>
    </lineage>
</organism>
<dbReference type="InterPro" id="IPR022770">
    <property type="entry name" value="IucA/IucC-like_C"/>
</dbReference>
<dbReference type="GO" id="GO:0016881">
    <property type="term" value="F:acid-amino acid ligase activity"/>
    <property type="evidence" value="ECO:0007669"/>
    <property type="project" value="UniProtKB-ARBA"/>
</dbReference>
<accession>G7W308</accession>
<dbReference type="HOGENOM" id="CLU_030178_0_0_9"/>
<evidence type="ECO:0000256" key="1">
    <source>
        <dbReference type="ARBA" id="ARBA00004924"/>
    </source>
</evidence>
<protein>
    <submittedName>
        <fullName evidence="5">IucA/IucC family protein</fullName>
    </submittedName>
</protein>
<dbReference type="GO" id="GO:0019290">
    <property type="term" value="P:siderophore biosynthetic process"/>
    <property type="evidence" value="ECO:0007669"/>
    <property type="project" value="InterPro"/>
</dbReference>
<evidence type="ECO:0000259" key="4">
    <source>
        <dbReference type="Pfam" id="PF06276"/>
    </source>
</evidence>
<proteinExistence type="inferred from homology"/>
<dbReference type="PANTHER" id="PTHR34384">
    <property type="entry name" value="L-2,3-DIAMINOPROPANOATE--CITRATE LIGASE"/>
    <property type="match status" value="1"/>
</dbReference>
<evidence type="ECO:0000313" key="5">
    <source>
        <dbReference type="EMBL" id="AET60664.1"/>
    </source>
</evidence>
<dbReference type="STRING" id="985665.HPL003_19630"/>
<evidence type="ECO:0000256" key="2">
    <source>
        <dbReference type="ARBA" id="ARBA00007832"/>
    </source>
</evidence>
<comment type="similarity">
    <text evidence="2">Belongs to the IucA/IucC family.</text>
</comment>
<sequence length="681" mass="77651">MKYTTSTTPVLTSEETTLLQKKGQAENHVMQDLINTLLAEGFWEHADVELLSISQWQSYYTTVHPELDELFSFADPEAMADPKGETSPNGRSISLYRWWVDREQQHSLIFPVQAAVVQPYRYLQSSGVYEIRRWSEGGGFGAELLHPVSLMQRVIERCLDEEYRQQEGVGRFVQLLEQTIEQTSWSLDSGLMDGNILGVSPSEAFQRLERYSSLRDRPFHPASKAKTGLNEEDYRKYIAEFGQDITLSWVALRKDAVMTGVGIAQGPHFTDTEAATIADAVESDTQRPFEGQQPDDLLLSISERQLVEREMQERGLAADYIAIPVHPWQLTYMLPQHLHTEQVDKVWIPLEVKAGAFQATSSVRSLSPKDGGPNYVKLPLGVFSLGASRYLPAVKMINGDRGQAMLQQAKTRDPQLQERLFLCDEGSWWAYMPENGSLYDDPPRHLAAMARIYPHELIHDPAVRLIPMSALAAGQHHFFREWVAERGLLDTAESVKQLFGEVCSTFFEIMLRLYRIGLMPEIHGQNCVLVWKNGKIERILLRDHDSVRLHLPWLTEQGIADPEYQIRPGYSNSLYNETPKKLLFYLQTLGIQVNLYAIIDTLSDVYGIDESTLWSVLRRQLEEAIQRVPFKAAVRQEIEHILFEKPDWPLKLLVKPLLEQSGVPGSMPSGQSRIQNPFHHL</sequence>
<reference key="2">
    <citation type="submission" date="2011-11" db="EMBL/GenBank/DDBJ databases">
        <authorList>
            <person name="Shin S.H."/>
            <person name="Kim S."/>
            <person name="Kim J.Y."/>
        </authorList>
    </citation>
    <scope>NUCLEOTIDE SEQUENCE</scope>
    <source>
        <strain>HPL-003</strain>
    </source>
</reference>
<reference evidence="6" key="1">
    <citation type="submission" date="2011-11" db="EMBL/GenBank/DDBJ databases">
        <title>Complete sequence of Paenibacillus terrae HPL-003.</title>
        <authorList>
            <person name="Shin S.H."/>
            <person name="Kim S."/>
            <person name="Kim J.Y."/>
        </authorList>
    </citation>
    <scope>NUCLEOTIDE SEQUENCE [LARGE SCALE GENOMIC DNA]</scope>
    <source>
        <strain evidence="6">HPL-003</strain>
    </source>
</reference>
<reference evidence="5 6" key="3">
    <citation type="journal article" date="2012" name="J. Bacteriol.">
        <title>Genome Sequence of Paenibacillus terrae HPL-003, a Xylanase-Producing Bacterium Isolated from Soil Found in Forest Residue.</title>
        <authorList>
            <person name="Shin S.H."/>
            <person name="Kim S."/>
            <person name="Kim J.Y."/>
            <person name="Song H.Y."/>
            <person name="Cho S.J."/>
            <person name="Kim D.R."/>
            <person name="Lee K.I."/>
            <person name="Lim H.K."/>
            <person name="Park N.J."/>
            <person name="Hwang I.T."/>
            <person name="Yang K.S."/>
        </authorList>
    </citation>
    <scope>NUCLEOTIDE SEQUENCE [LARGE SCALE GENOMIC DNA]</scope>
    <source>
        <strain evidence="5 6">HPL-003</strain>
    </source>
</reference>
<comment type="pathway">
    <text evidence="1">Siderophore biosynthesis.</text>
</comment>
<dbReference type="Pfam" id="PF04183">
    <property type="entry name" value="IucA_IucC"/>
    <property type="match status" value="1"/>
</dbReference>
<dbReference type="eggNOG" id="COG4264">
    <property type="taxonomic scope" value="Bacteria"/>
</dbReference>
<feature type="domain" description="Aerobactin siderophore biosynthesis IucA/IucC N-terminal" evidence="3">
    <location>
        <begin position="205"/>
        <end position="472"/>
    </location>
</feature>